<dbReference type="Pfam" id="PF00441">
    <property type="entry name" value="Acyl-CoA_dh_1"/>
    <property type="match status" value="1"/>
</dbReference>
<protein>
    <submittedName>
        <fullName evidence="11">Acyl-CoA dehydrogenase</fullName>
    </submittedName>
</protein>
<dbReference type="InterPro" id="IPR046373">
    <property type="entry name" value="Acyl-CoA_Oxase/DH_mid-dom_sf"/>
</dbReference>
<comment type="subunit">
    <text evidence="3">Homotetramer.</text>
</comment>
<evidence type="ECO:0000256" key="3">
    <source>
        <dbReference type="ARBA" id="ARBA00011881"/>
    </source>
</evidence>
<dbReference type="EMBL" id="FNJI01000031">
    <property type="protein sequence ID" value="SDP64808.1"/>
    <property type="molecule type" value="Genomic_DNA"/>
</dbReference>
<dbReference type="PANTHER" id="PTHR43884">
    <property type="entry name" value="ACYL-COA DEHYDROGENASE"/>
    <property type="match status" value="1"/>
</dbReference>
<dbReference type="Gene3D" id="1.20.140.10">
    <property type="entry name" value="Butyryl-CoA Dehydrogenase, subunit A, domain 3"/>
    <property type="match status" value="1"/>
</dbReference>
<dbReference type="InterPro" id="IPR006089">
    <property type="entry name" value="Acyl-CoA_DH_CS"/>
</dbReference>
<keyword evidence="6 7" id="KW-0560">Oxidoreductase</keyword>
<comment type="similarity">
    <text evidence="2 7">Belongs to the acyl-CoA dehydrogenase family.</text>
</comment>
<sequence length="381" mass="42378">MTYNAGWMNDELRLMAESVRSFLENEYVPHDAKYEAQHFVDREFWKKAAEMGMLGATIPGEYGGIGGNFAFDAVISDELAAQGISGFGIQVHNIASHYILAYGSEEQKKKWLPRLCSGECIGAIAMTEPGAGSDLQGVTTKAVKDGDFYTITGSKTFISNGLLANLIVLVVKTDESKGAKGISLVVVETEDLAGFTRGKPLEKIGQHAQDTTELFFDGARVPCVNLLGKEEGKGFYQLMDQLKYERLLIAVLSVGFMDRALKMTFEYTQDRKAFGRTIFDFQNTRFKLAELFTEARIGRTFVADCIEKMIAGKLDTATASMAKMWLTEKLCKTVDECLQFFGGYGYTREYPISRLFVDSRVMKIYGGTSEIMKELIARSLQ</sequence>
<dbReference type="SUPFAM" id="SSF47203">
    <property type="entry name" value="Acyl-CoA dehydrogenase C-terminal domain-like"/>
    <property type="match status" value="1"/>
</dbReference>
<dbReference type="InterPro" id="IPR013786">
    <property type="entry name" value="AcylCoA_DH/ox_N"/>
</dbReference>
<dbReference type="Gene3D" id="2.40.110.10">
    <property type="entry name" value="Butyryl-CoA Dehydrogenase, subunit A, domain 2"/>
    <property type="match status" value="1"/>
</dbReference>
<dbReference type="PROSITE" id="PS00072">
    <property type="entry name" value="ACYL_COA_DH_1"/>
    <property type="match status" value="1"/>
</dbReference>
<dbReference type="InterPro" id="IPR009075">
    <property type="entry name" value="AcylCo_DH/oxidase_C"/>
</dbReference>
<dbReference type="AlphaFoldDB" id="A0A1H0UFP1"/>
<dbReference type="FunFam" id="1.10.540.10:FF:000026">
    <property type="entry name" value="Acyl-CoA dehydrogenase medium chain"/>
    <property type="match status" value="1"/>
</dbReference>
<dbReference type="SUPFAM" id="SSF56645">
    <property type="entry name" value="Acyl-CoA dehydrogenase NM domain-like"/>
    <property type="match status" value="1"/>
</dbReference>
<evidence type="ECO:0000256" key="2">
    <source>
        <dbReference type="ARBA" id="ARBA00009347"/>
    </source>
</evidence>
<dbReference type="FunFam" id="1.20.140.10:FF:000001">
    <property type="entry name" value="Acyl-CoA dehydrogenase"/>
    <property type="match status" value="1"/>
</dbReference>
<dbReference type="PROSITE" id="PS00073">
    <property type="entry name" value="ACYL_COA_DH_2"/>
    <property type="match status" value="1"/>
</dbReference>
<dbReference type="Pfam" id="PF02771">
    <property type="entry name" value="Acyl-CoA_dh_N"/>
    <property type="match status" value="1"/>
</dbReference>
<dbReference type="GO" id="GO:0003995">
    <property type="term" value="F:acyl-CoA dehydrogenase activity"/>
    <property type="evidence" value="ECO:0007669"/>
    <property type="project" value="InterPro"/>
</dbReference>
<keyword evidence="4 7" id="KW-0285">Flavoprotein</keyword>
<dbReference type="InterPro" id="IPR009100">
    <property type="entry name" value="AcylCoA_DH/oxidase_NM_dom_sf"/>
</dbReference>
<dbReference type="RefSeq" id="WP_092225219.1">
    <property type="nucleotide sequence ID" value="NZ_FNJI01000031.1"/>
</dbReference>
<dbReference type="STRING" id="91360.SAMN05660330_03530"/>
<evidence type="ECO:0000256" key="6">
    <source>
        <dbReference type="ARBA" id="ARBA00023002"/>
    </source>
</evidence>
<feature type="domain" description="Acyl-CoA oxidase/dehydrogenase middle" evidence="9">
    <location>
        <begin position="123"/>
        <end position="218"/>
    </location>
</feature>
<evidence type="ECO:0000256" key="7">
    <source>
        <dbReference type="RuleBase" id="RU362125"/>
    </source>
</evidence>
<evidence type="ECO:0000313" key="11">
    <source>
        <dbReference type="EMBL" id="SDP64808.1"/>
    </source>
</evidence>
<evidence type="ECO:0000256" key="5">
    <source>
        <dbReference type="ARBA" id="ARBA00022827"/>
    </source>
</evidence>
<evidence type="ECO:0000259" key="10">
    <source>
        <dbReference type="Pfam" id="PF02771"/>
    </source>
</evidence>
<feature type="domain" description="Acyl-CoA dehydrogenase/oxidase C-terminal" evidence="8">
    <location>
        <begin position="232"/>
        <end position="380"/>
    </location>
</feature>
<reference evidence="11 12" key="1">
    <citation type="submission" date="2016-10" db="EMBL/GenBank/DDBJ databases">
        <authorList>
            <person name="de Groot N.N."/>
        </authorList>
    </citation>
    <scope>NUCLEOTIDE SEQUENCE [LARGE SCALE GENOMIC DNA]</scope>
    <source>
        <strain evidence="11 12">DSM 12130</strain>
    </source>
</reference>
<comment type="cofactor">
    <cofactor evidence="1 7">
        <name>FAD</name>
        <dbReference type="ChEBI" id="CHEBI:57692"/>
    </cofactor>
</comment>
<evidence type="ECO:0000256" key="1">
    <source>
        <dbReference type="ARBA" id="ARBA00001974"/>
    </source>
</evidence>
<dbReference type="OrthoDB" id="9765339at2"/>
<dbReference type="Pfam" id="PF02770">
    <property type="entry name" value="Acyl-CoA_dh_M"/>
    <property type="match status" value="1"/>
</dbReference>
<dbReference type="Gene3D" id="1.10.540.10">
    <property type="entry name" value="Acyl-CoA dehydrogenase/oxidase, N-terminal domain"/>
    <property type="match status" value="1"/>
</dbReference>
<dbReference type="PANTHER" id="PTHR43884:SF12">
    <property type="entry name" value="ISOVALERYL-COA DEHYDROGENASE, MITOCHONDRIAL-RELATED"/>
    <property type="match status" value="1"/>
</dbReference>
<dbReference type="InterPro" id="IPR006091">
    <property type="entry name" value="Acyl-CoA_Oxase/DH_mid-dom"/>
</dbReference>
<accession>A0A1H0UFP1</accession>
<dbReference type="GO" id="GO:0050660">
    <property type="term" value="F:flavin adenine dinucleotide binding"/>
    <property type="evidence" value="ECO:0007669"/>
    <property type="project" value="InterPro"/>
</dbReference>
<dbReference type="InterPro" id="IPR036250">
    <property type="entry name" value="AcylCo_DH-like_C"/>
</dbReference>
<keyword evidence="5 7" id="KW-0274">FAD</keyword>
<name>A0A1H0UFP1_9BACT</name>
<dbReference type="Proteomes" id="UP000199073">
    <property type="component" value="Unassembled WGS sequence"/>
</dbReference>
<evidence type="ECO:0000259" key="9">
    <source>
        <dbReference type="Pfam" id="PF02770"/>
    </source>
</evidence>
<evidence type="ECO:0000256" key="4">
    <source>
        <dbReference type="ARBA" id="ARBA00022630"/>
    </source>
</evidence>
<proteinExistence type="inferred from homology"/>
<keyword evidence="12" id="KW-1185">Reference proteome</keyword>
<dbReference type="InterPro" id="IPR037069">
    <property type="entry name" value="AcylCoA_DH/ox_N_sf"/>
</dbReference>
<dbReference type="FunFam" id="2.40.110.10:FF:000002">
    <property type="entry name" value="Acyl-CoA dehydrogenase fadE12"/>
    <property type="match status" value="1"/>
</dbReference>
<evidence type="ECO:0000313" key="12">
    <source>
        <dbReference type="Proteomes" id="UP000199073"/>
    </source>
</evidence>
<feature type="domain" description="Acyl-CoA dehydrogenase/oxidase N-terminal" evidence="10">
    <location>
        <begin position="10"/>
        <end position="119"/>
    </location>
</feature>
<gene>
    <name evidence="11" type="ORF">SAMN05660330_03530</name>
</gene>
<evidence type="ECO:0000259" key="8">
    <source>
        <dbReference type="Pfam" id="PF00441"/>
    </source>
</evidence>
<organism evidence="11 12">
    <name type="scientific">Desulforhopalus singaporensis</name>
    <dbReference type="NCBI Taxonomy" id="91360"/>
    <lineage>
        <taxon>Bacteria</taxon>
        <taxon>Pseudomonadati</taxon>
        <taxon>Thermodesulfobacteriota</taxon>
        <taxon>Desulfobulbia</taxon>
        <taxon>Desulfobulbales</taxon>
        <taxon>Desulfocapsaceae</taxon>
        <taxon>Desulforhopalus</taxon>
    </lineage>
</organism>